<name>A0ABV2BD87_9LACO</name>
<evidence type="ECO:0000313" key="1">
    <source>
        <dbReference type="EMBL" id="MES5151039.1"/>
    </source>
</evidence>
<comment type="caution">
    <text evidence="1">The sequence shown here is derived from an EMBL/GenBank/DDBJ whole genome shotgun (WGS) entry which is preliminary data.</text>
</comment>
<reference evidence="1" key="1">
    <citation type="submission" date="2024-06" db="EMBL/GenBank/DDBJ databases">
        <title>Vaginal Lactobacillus fatty acid response mechanisms reveal a metabolite-targeted strategy for bacterial vaginosis treatment.</title>
        <authorList>
            <person name="Zhu M."/>
            <person name="Blainey P.C."/>
            <person name="Bloom S.M."/>
            <person name="Kwon D.S."/>
        </authorList>
    </citation>
    <scope>NUCLEOTIDE SEQUENCE</scope>
    <source>
        <strain evidence="1">194_F1_1</strain>
    </source>
</reference>
<proteinExistence type="predicted"/>
<dbReference type="EMBL" id="JBETVU010000013">
    <property type="protein sequence ID" value="MES5151039.1"/>
    <property type="molecule type" value="Genomic_DNA"/>
</dbReference>
<dbReference type="Proteomes" id="UP001434419">
    <property type="component" value="Unassembled WGS sequence"/>
</dbReference>
<accession>A0ABV2BD87</accession>
<evidence type="ECO:0000313" key="2">
    <source>
        <dbReference type="Proteomes" id="UP001434419"/>
    </source>
</evidence>
<sequence length="105" mass="11588">MKVKQLIKILSSLDHEANLVVYDPANNGKDSFHYAIDGVNIVDAFTDDDADALYESKNGIVSFSTSKKSTTKYPVKVKQALKKLESGNPKSEVVINIRVVLVKSF</sequence>
<organism evidence="1 2">
    <name type="scientific">Lactobacillus crispatus</name>
    <dbReference type="NCBI Taxonomy" id="47770"/>
    <lineage>
        <taxon>Bacteria</taxon>
        <taxon>Bacillati</taxon>
        <taxon>Bacillota</taxon>
        <taxon>Bacilli</taxon>
        <taxon>Lactobacillales</taxon>
        <taxon>Lactobacillaceae</taxon>
        <taxon>Lactobacillus</taxon>
    </lineage>
</organism>
<keyword evidence="2" id="KW-1185">Reference proteome</keyword>
<protein>
    <submittedName>
        <fullName evidence="1">Uncharacterized protein</fullName>
    </submittedName>
</protein>
<gene>
    <name evidence="1" type="ORF">ABVC42_14500</name>
</gene>
<dbReference type="RefSeq" id="WP_133476342.1">
    <property type="nucleotide sequence ID" value="NZ_JBETVU010000013.1"/>
</dbReference>